<gene>
    <name evidence="1" type="ORF">MM415B00831_0007</name>
</gene>
<protein>
    <submittedName>
        <fullName evidence="1">Uncharacterized protein</fullName>
    </submittedName>
</protein>
<name>A0A6M3IYJ8_9ZZZZ</name>
<evidence type="ECO:0000313" key="1">
    <source>
        <dbReference type="EMBL" id="QJA62031.1"/>
    </source>
</evidence>
<dbReference type="AlphaFoldDB" id="A0A6M3IYJ8"/>
<sequence>MKIATAKALVEVIELANEAGIAQCQEPNVIVVIREKLLTKAIESEEEGLKLVDGLMRQLAALPKDEDTADNICEPLGTAKETE</sequence>
<proteinExistence type="predicted"/>
<reference evidence="1" key="1">
    <citation type="submission" date="2020-03" db="EMBL/GenBank/DDBJ databases">
        <title>The deep terrestrial virosphere.</title>
        <authorList>
            <person name="Holmfeldt K."/>
            <person name="Nilsson E."/>
            <person name="Simone D."/>
            <person name="Lopez-Fernandez M."/>
            <person name="Wu X."/>
            <person name="de Brujin I."/>
            <person name="Lundin D."/>
            <person name="Andersson A."/>
            <person name="Bertilsson S."/>
            <person name="Dopson M."/>
        </authorList>
    </citation>
    <scope>NUCLEOTIDE SEQUENCE</scope>
    <source>
        <strain evidence="1">MM415B00831</strain>
    </source>
</reference>
<accession>A0A6M3IYJ8</accession>
<organism evidence="1">
    <name type="scientific">viral metagenome</name>
    <dbReference type="NCBI Taxonomy" id="1070528"/>
    <lineage>
        <taxon>unclassified sequences</taxon>
        <taxon>metagenomes</taxon>
        <taxon>organismal metagenomes</taxon>
    </lineage>
</organism>
<dbReference type="EMBL" id="MT141460">
    <property type="protein sequence ID" value="QJA62031.1"/>
    <property type="molecule type" value="Genomic_DNA"/>
</dbReference>